<gene>
    <name evidence="3" type="ORF">SCUCBS95973_000062</name>
</gene>
<evidence type="ECO:0000256" key="2">
    <source>
        <dbReference type="SAM" id="Phobius"/>
    </source>
</evidence>
<keyword evidence="2" id="KW-0472">Membrane</keyword>
<feature type="compositionally biased region" description="Basic residues" evidence="1">
    <location>
        <begin position="181"/>
        <end position="190"/>
    </location>
</feature>
<feature type="compositionally biased region" description="Acidic residues" evidence="1">
    <location>
        <begin position="155"/>
        <end position="169"/>
    </location>
</feature>
<accession>A0ABP0AKF2</accession>
<feature type="transmembrane region" description="Helical" evidence="2">
    <location>
        <begin position="93"/>
        <end position="113"/>
    </location>
</feature>
<keyword evidence="2" id="KW-0812">Transmembrane</keyword>
<keyword evidence="2" id="KW-1133">Transmembrane helix</keyword>
<proteinExistence type="predicted"/>
<dbReference type="EMBL" id="CAWUHB010000001">
    <property type="protein sequence ID" value="CAK7208321.1"/>
    <property type="molecule type" value="Genomic_DNA"/>
</dbReference>
<feature type="transmembrane region" description="Helical" evidence="2">
    <location>
        <begin position="30"/>
        <end position="48"/>
    </location>
</feature>
<organism evidence="3 4">
    <name type="scientific">Sporothrix curviconia</name>
    <dbReference type="NCBI Taxonomy" id="1260050"/>
    <lineage>
        <taxon>Eukaryota</taxon>
        <taxon>Fungi</taxon>
        <taxon>Dikarya</taxon>
        <taxon>Ascomycota</taxon>
        <taxon>Pezizomycotina</taxon>
        <taxon>Sordariomycetes</taxon>
        <taxon>Sordariomycetidae</taxon>
        <taxon>Ophiostomatales</taxon>
        <taxon>Ophiostomataceae</taxon>
        <taxon>Sporothrix</taxon>
    </lineage>
</organism>
<evidence type="ECO:0000313" key="3">
    <source>
        <dbReference type="EMBL" id="CAK7208321.1"/>
    </source>
</evidence>
<protein>
    <submittedName>
        <fullName evidence="3">Uncharacterized protein</fullName>
    </submittedName>
</protein>
<dbReference type="Proteomes" id="UP001642405">
    <property type="component" value="Unassembled WGS sequence"/>
</dbReference>
<keyword evidence="4" id="KW-1185">Reference proteome</keyword>
<comment type="caution">
    <text evidence="3">The sequence shown here is derived from an EMBL/GenBank/DDBJ whole genome shotgun (WGS) entry which is preliminary data.</text>
</comment>
<feature type="transmembrane region" description="Helical" evidence="2">
    <location>
        <begin position="120"/>
        <end position="140"/>
    </location>
</feature>
<reference evidence="3 4" key="1">
    <citation type="submission" date="2024-01" db="EMBL/GenBank/DDBJ databases">
        <authorList>
            <person name="Allen C."/>
            <person name="Tagirdzhanova G."/>
        </authorList>
    </citation>
    <scope>NUCLEOTIDE SEQUENCE [LARGE SCALE GENOMIC DNA]</scope>
</reference>
<evidence type="ECO:0000256" key="1">
    <source>
        <dbReference type="SAM" id="MobiDB-lite"/>
    </source>
</evidence>
<feature type="transmembrane region" description="Helical" evidence="2">
    <location>
        <begin position="60"/>
        <end position="81"/>
    </location>
</feature>
<evidence type="ECO:0000313" key="4">
    <source>
        <dbReference type="Proteomes" id="UP001642405"/>
    </source>
</evidence>
<sequence>MSSAAGAAFSTPVPPQAVDASVAASPSTFAFWFGIARSSGSMLVTLVAGSFKGIVQAGGYLVRVLAWLLASLYAIVAWPVAQVYAMLRFLLSPVIYTLSYLFAPLVSFFYFLGRLRLGSAAFVGIVTGLVLKFASSYFFVVLSLDEKARAAAAAEEGEGEEELESEDSREESLQRSQQLKKTGRQMRSVRRPALLPPRPAARPASVEGPVVAVKTEDAILSPQDDVWQWLEEYNPKQPNVAMEPDGGDAAALLKKPGSQPGGLLALTIMEESSSE</sequence>
<name>A0ABP0AKF2_9PEZI</name>
<feature type="region of interest" description="Disordered" evidence="1">
    <location>
        <begin position="153"/>
        <end position="208"/>
    </location>
</feature>